<accession>X1V115</accession>
<proteinExistence type="predicted"/>
<dbReference type="AlphaFoldDB" id="X1V115"/>
<sequence>HDLSLVRPGFRLIRLQDGIILDDMRVTKSKLKGIIEDYLGIEIVEN</sequence>
<organism evidence="1">
    <name type="scientific">marine sediment metagenome</name>
    <dbReference type="NCBI Taxonomy" id="412755"/>
    <lineage>
        <taxon>unclassified sequences</taxon>
        <taxon>metagenomes</taxon>
        <taxon>ecological metagenomes</taxon>
    </lineage>
</organism>
<gene>
    <name evidence="1" type="ORF">S12H4_27554</name>
</gene>
<comment type="caution">
    <text evidence="1">The sequence shown here is derived from an EMBL/GenBank/DDBJ whole genome shotgun (WGS) entry which is preliminary data.</text>
</comment>
<reference evidence="1" key="1">
    <citation type="journal article" date="2014" name="Front. Microbiol.">
        <title>High frequency of phylogenetically diverse reductive dehalogenase-homologous genes in deep subseafloor sedimentary metagenomes.</title>
        <authorList>
            <person name="Kawai M."/>
            <person name="Futagami T."/>
            <person name="Toyoda A."/>
            <person name="Takaki Y."/>
            <person name="Nishi S."/>
            <person name="Hori S."/>
            <person name="Arai W."/>
            <person name="Tsubouchi T."/>
            <person name="Morono Y."/>
            <person name="Uchiyama I."/>
            <person name="Ito T."/>
            <person name="Fujiyama A."/>
            <person name="Inagaki F."/>
            <person name="Takami H."/>
        </authorList>
    </citation>
    <scope>NUCLEOTIDE SEQUENCE</scope>
    <source>
        <strain evidence="1">Expedition CK06-06</strain>
    </source>
</reference>
<dbReference type="EMBL" id="BARW01015737">
    <property type="protein sequence ID" value="GAI98329.1"/>
    <property type="molecule type" value="Genomic_DNA"/>
</dbReference>
<evidence type="ECO:0000313" key="1">
    <source>
        <dbReference type="EMBL" id="GAI98329.1"/>
    </source>
</evidence>
<protein>
    <submittedName>
        <fullName evidence="1">Uncharacterized protein</fullName>
    </submittedName>
</protein>
<feature type="non-terminal residue" evidence="1">
    <location>
        <position position="1"/>
    </location>
</feature>
<name>X1V115_9ZZZZ</name>